<dbReference type="OMA" id="DIECETT"/>
<evidence type="ECO:0000256" key="2">
    <source>
        <dbReference type="ARBA" id="ARBA00022705"/>
    </source>
</evidence>
<dbReference type="GO" id="GO:0000775">
    <property type="term" value="C:chromosome, centromeric region"/>
    <property type="evidence" value="ECO:0007669"/>
    <property type="project" value="TreeGrafter"/>
</dbReference>
<sequence length="426" mass="51255">MIEEENQEGLDFFKNFKYSEYFSNLNNKLFIMQVPQQILDELKQKEEISIISKDKNDIAKLVSNTETYKIKRFDYPNSYFLNEKIDDNFYVQASTKSVFQLEKQANQKDNLYKFLKNNELKESDFDGDLRGQNMQQKGFEINDLINDYFISRNNLLEFCKEIYAIKLEEKIFFLETEIFLKIFREILNILSNNQENAEFSYKCITLESLKEIFPSINEEILLTVMNQFSKQFNTNEENKDSVQFSLTYESLIKFIMTELYLAKKEYYMDDFIEFTEKMIAVYIPEQIQNEIAEQEKLVTIQKMRNKFFIAYDTNNYQFAQGIDMKKITLVGYNHYFYTFDAKERVAFLFEKKKNFFPNEFREYLEVLNLQKKELDDLVLNSCRSISISIHKKNQEIFSRIYPNEPLNKDKLNPENFSCKVYNYKKK</sequence>
<proteinExistence type="inferred from homology"/>
<dbReference type="RefSeq" id="XP_001023339.1">
    <property type="nucleotide sequence ID" value="XM_001023339.3"/>
</dbReference>
<dbReference type="GO" id="GO:0000785">
    <property type="term" value="C:chromatin"/>
    <property type="evidence" value="ECO:0007669"/>
    <property type="project" value="TreeGrafter"/>
</dbReference>
<keyword evidence="4" id="KW-1185">Reference proteome</keyword>
<dbReference type="Pfam" id="PF09724">
    <property type="entry name" value="Dcc1"/>
    <property type="match status" value="1"/>
</dbReference>
<evidence type="ECO:0000313" key="3">
    <source>
        <dbReference type="EMBL" id="EAS03094.1"/>
    </source>
</evidence>
<keyword evidence="2" id="KW-0235">DNA replication</keyword>
<dbReference type="KEGG" id="tet:TTHERM_00444760"/>
<dbReference type="GO" id="GO:0031390">
    <property type="term" value="C:Ctf18 RFC-like complex"/>
    <property type="evidence" value="ECO:0007669"/>
    <property type="project" value="InterPro"/>
</dbReference>
<protein>
    <submittedName>
        <fullName evidence="3">Uncharacterized protein</fullName>
    </submittedName>
</protein>
<dbReference type="EMBL" id="GG662504">
    <property type="protein sequence ID" value="EAS03094.1"/>
    <property type="molecule type" value="Genomic_DNA"/>
</dbReference>
<dbReference type="Proteomes" id="UP000009168">
    <property type="component" value="Unassembled WGS sequence"/>
</dbReference>
<dbReference type="PANTHER" id="PTHR13395">
    <property type="entry name" value="SISTER CHROMATID COHESION PROTEIN DCC1-RELATED"/>
    <property type="match status" value="1"/>
</dbReference>
<dbReference type="InParanoid" id="I7M9Z3"/>
<reference evidence="4" key="1">
    <citation type="journal article" date="2006" name="PLoS Biol.">
        <title>Macronuclear genome sequence of the ciliate Tetrahymena thermophila, a model eukaryote.</title>
        <authorList>
            <person name="Eisen J.A."/>
            <person name="Coyne R.S."/>
            <person name="Wu M."/>
            <person name="Wu D."/>
            <person name="Thiagarajan M."/>
            <person name="Wortman J.R."/>
            <person name="Badger J.H."/>
            <person name="Ren Q."/>
            <person name="Amedeo P."/>
            <person name="Jones K.M."/>
            <person name="Tallon L.J."/>
            <person name="Delcher A.L."/>
            <person name="Salzberg S.L."/>
            <person name="Silva J.C."/>
            <person name="Haas B.J."/>
            <person name="Majoros W.H."/>
            <person name="Farzad M."/>
            <person name="Carlton J.M."/>
            <person name="Smith R.K. Jr."/>
            <person name="Garg J."/>
            <person name="Pearlman R.E."/>
            <person name="Karrer K.M."/>
            <person name="Sun L."/>
            <person name="Manning G."/>
            <person name="Elde N.C."/>
            <person name="Turkewitz A.P."/>
            <person name="Asai D.J."/>
            <person name="Wilkes D.E."/>
            <person name="Wang Y."/>
            <person name="Cai H."/>
            <person name="Collins K."/>
            <person name="Stewart B.A."/>
            <person name="Lee S.R."/>
            <person name="Wilamowska K."/>
            <person name="Weinberg Z."/>
            <person name="Ruzzo W.L."/>
            <person name="Wloga D."/>
            <person name="Gaertig J."/>
            <person name="Frankel J."/>
            <person name="Tsao C.-C."/>
            <person name="Gorovsky M.A."/>
            <person name="Keeling P.J."/>
            <person name="Waller R.F."/>
            <person name="Patron N.J."/>
            <person name="Cherry J.M."/>
            <person name="Stover N.A."/>
            <person name="Krieger C.J."/>
            <person name="del Toro C."/>
            <person name="Ryder H.F."/>
            <person name="Williamson S.C."/>
            <person name="Barbeau R.A."/>
            <person name="Hamilton E.P."/>
            <person name="Orias E."/>
        </authorList>
    </citation>
    <scope>NUCLEOTIDE SEQUENCE [LARGE SCALE GENOMIC DNA]</scope>
    <source>
        <strain evidence="4">SB210</strain>
    </source>
</reference>
<organism evidence="3 4">
    <name type="scientific">Tetrahymena thermophila (strain SB210)</name>
    <dbReference type="NCBI Taxonomy" id="312017"/>
    <lineage>
        <taxon>Eukaryota</taxon>
        <taxon>Sar</taxon>
        <taxon>Alveolata</taxon>
        <taxon>Ciliophora</taxon>
        <taxon>Intramacronucleata</taxon>
        <taxon>Oligohymenophorea</taxon>
        <taxon>Hymenostomatida</taxon>
        <taxon>Tetrahymenina</taxon>
        <taxon>Tetrahymenidae</taxon>
        <taxon>Tetrahymena</taxon>
    </lineage>
</organism>
<dbReference type="GO" id="GO:0006260">
    <property type="term" value="P:DNA replication"/>
    <property type="evidence" value="ECO:0007669"/>
    <property type="project" value="UniProtKB-KW"/>
</dbReference>
<dbReference type="PANTHER" id="PTHR13395:SF6">
    <property type="entry name" value="SISTER CHROMATID COHESION PROTEIN DCC1"/>
    <property type="match status" value="1"/>
</dbReference>
<dbReference type="GeneID" id="7823368"/>
<dbReference type="GO" id="GO:0034088">
    <property type="term" value="P:maintenance of mitotic sister chromatid cohesion"/>
    <property type="evidence" value="ECO:0007669"/>
    <property type="project" value="TreeGrafter"/>
</dbReference>
<comment type="similarity">
    <text evidence="1">Belongs to the DCC1 family.</text>
</comment>
<evidence type="ECO:0000313" key="4">
    <source>
        <dbReference type="Proteomes" id="UP000009168"/>
    </source>
</evidence>
<dbReference type="AlphaFoldDB" id="I7M9Z3"/>
<dbReference type="InterPro" id="IPR019128">
    <property type="entry name" value="Dcc1"/>
</dbReference>
<evidence type="ECO:0000256" key="1">
    <source>
        <dbReference type="ARBA" id="ARBA00007017"/>
    </source>
</evidence>
<accession>I7M9Z3</accession>
<dbReference type="HOGENOM" id="CLU_644795_0_0_1"/>
<gene>
    <name evidence="3" type="ORF">TTHERM_00444760</name>
</gene>
<name>I7M9Z3_TETTS</name>